<dbReference type="Pfam" id="PF01494">
    <property type="entry name" value="FAD_binding_3"/>
    <property type="match status" value="2"/>
</dbReference>
<gene>
    <name evidence="4" type="ORF">HPP92_001090</name>
</gene>
<dbReference type="PRINTS" id="PR00420">
    <property type="entry name" value="RNGMNOXGNASE"/>
</dbReference>
<evidence type="ECO:0000313" key="5">
    <source>
        <dbReference type="Proteomes" id="UP000639772"/>
    </source>
</evidence>
<dbReference type="GO" id="GO:0016709">
    <property type="term" value="F:oxidoreductase activity, acting on paired donors, with incorporation or reduction of molecular oxygen, NAD(P)H as one donor, and incorporation of one atom of oxygen"/>
    <property type="evidence" value="ECO:0007669"/>
    <property type="project" value="UniProtKB-ARBA"/>
</dbReference>
<sequence>MNVLASRRLGRWATRRSNSYWKRFRCFSSSCTADFVGEAEEVHFPVIIVGAGVKCAVLEKSPAFSRHPQAHFINNRSMEIFRKMDGLAEDIQKLQPPLDFWRKFIYCTSVSGYNLGSVDHMQSQDFEKKISPECVAHYSQYKLIQLLLRKLENLGLTLCTPDELQQLCHCLLKDKRIFMGLECTSIKPIAEGIKVGACFLKEGKLEAINFHCSYLIGSDGARSTVRKLVGIKMQGEHNLKNLISVHFLSKDLGEYLLHKRPGMLFFIFNYEAIGVLVAHDLNEGEFVLQVPYYPPQQNIEDFSSKVCEEIIFKLVGWNLEDVQVKDIKPWVMHAEVAEKYVSCNGRVILVGDAAHRFPPAGGFGMNTGIQDAHNLAWKISLVLSNVASTSIINTYEMERKTSKIHAILSTFKITINLDSFCYLFLDCLQIAIFNTALSIDNFKSAMSIPAALGIDPAIADLVHRVLNSTFGSILHSSFQKFALEGIFSLGRLQLSPFILNEDNPIGLNRLAKLKKIFEEGKSLQLQFPAEDLGFRYLEGALVDSGNDTPSEAAVHSFRRGSRNYVASSKPGSRLPHMQIKALATIINKDSFLKKDNFSTLDLVSGDNVEFLLIIAPTKGSYNLARMSFDVEDKYAISLKVCVIWPHGSSGMVFSGSGAEFKPRRNYIDVEEVKQPCSTSWWEMCHLSGNGAILVRPDEHIAWITESNTIKDPVSELDRVFFTILGKRP</sequence>
<dbReference type="Proteomes" id="UP000639772">
    <property type="component" value="Chromosome 1"/>
</dbReference>
<feature type="domain" description="FAD-binding" evidence="3">
    <location>
        <begin position="51"/>
        <end position="165"/>
    </location>
</feature>
<dbReference type="Gene3D" id="3.30.9.10">
    <property type="entry name" value="D-Amino Acid Oxidase, subunit A, domain 2"/>
    <property type="match status" value="1"/>
</dbReference>
<dbReference type="PANTHER" id="PTHR43004">
    <property type="entry name" value="TRK SYSTEM POTASSIUM UPTAKE PROTEIN"/>
    <property type="match status" value="1"/>
</dbReference>
<comment type="caution">
    <text evidence="4">The sequence shown here is derived from an EMBL/GenBank/DDBJ whole genome shotgun (WGS) entry which is preliminary data.</text>
</comment>
<dbReference type="InterPro" id="IPR050641">
    <property type="entry name" value="RIFMO-like"/>
</dbReference>
<evidence type="ECO:0000259" key="3">
    <source>
        <dbReference type="Pfam" id="PF01494"/>
    </source>
</evidence>
<evidence type="ECO:0000313" key="4">
    <source>
        <dbReference type="EMBL" id="KAG0501018.1"/>
    </source>
</evidence>
<dbReference type="Gene3D" id="3.40.30.120">
    <property type="match status" value="1"/>
</dbReference>
<dbReference type="GO" id="GO:0006744">
    <property type="term" value="P:ubiquinone biosynthetic process"/>
    <property type="evidence" value="ECO:0007669"/>
    <property type="project" value="TreeGrafter"/>
</dbReference>
<accession>A0A835SC04</accession>
<dbReference type="InterPro" id="IPR036188">
    <property type="entry name" value="FAD/NAD-bd_sf"/>
</dbReference>
<evidence type="ECO:0000256" key="2">
    <source>
        <dbReference type="ARBA" id="ARBA00022827"/>
    </source>
</evidence>
<dbReference type="PANTHER" id="PTHR43004:SF6">
    <property type="entry name" value="FAD_NAD(P)-BINDING OXIDOREDUCTASE FAMILY PROTEIN"/>
    <property type="match status" value="1"/>
</dbReference>
<keyword evidence="1" id="KW-0285">Flavoprotein</keyword>
<dbReference type="OrthoDB" id="1716816at2759"/>
<dbReference type="SUPFAM" id="SSF51905">
    <property type="entry name" value="FAD/NAD(P)-binding domain"/>
    <property type="match status" value="1"/>
</dbReference>
<dbReference type="Gene3D" id="3.50.50.60">
    <property type="entry name" value="FAD/NAD(P)-binding domain"/>
    <property type="match status" value="1"/>
</dbReference>
<protein>
    <recommendedName>
        <fullName evidence="3">FAD-binding domain-containing protein</fullName>
    </recommendedName>
</protein>
<organism evidence="4 5">
    <name type="scientific">Vanilla planifolia</name>
    <name type="common">Vanilla</name>
    <dbReference type="NCBI Taxonomy" id="51239"/>
    <lineage>
        <taxon>Eukaryota</taxon>
        <taxon>Viridiplantae</taxon>
        <taxon>Streptophyta</taxon>
        <taxon>Embryophyta</taxon>
        <taxon>Tracheophyta</taxon>
        <taxon>Spermatophyta</taxon>
        <taxon>Magnoliopsida</taxon>
        <taxon>Liliopsida</taxon>
        <taxon>Asparagales</taxon>
        <taxon>Orchidaceae</taxon>
        <taxon>Vanilloideae</taxon>
        <taxon>Vanilleae</taxon>
        <taxon>Vanilla</taxon>
    </lineage>
</organism>
<dbReference type="GO" id="GO:0071949">
    <property type="term" value="F:FAD binding"/>
    <property type="evidence" value="ECO:0007669"/>
    <property type="project" value="InterPro"/>
</dbReference>
<reference evidence="4 5" key="1">
    <citation type="journal article" date="2020" name="Nat. Food">
        <title>A phased Vanilla planifolia genome enables genetic improvement of flavour and production.</title>
        <authorList>
            <person name="Hasing T."/>
            <person name="Tang H."/>
            <person name="Brym M."/>
            <person name="Khazi F."/>
            <person name="Huang T."/>
            <person name="Chambers A.H."/>
        </authorList>
    </citation>
    <scope>NUCLEOTIDE SEQUENCE [LARGE SCALE GENOMIC DNA]</scope>
    <source>
        <tissue evidence="4">Leaf</tissue>
    </source>
</reference>
<feature type="domain" description="FAD-binding" evidence="3">
    <location>
        <begin position="194"/>
        <end position="401"/>
    </location>
</feature>
<evidence type="ECO:0000256" key="1">
    <source>
        <dbReference type="ARBA" id="ARBA00022630"/>
    </source>
</evidence>
<dbReference type="EMBL" id="JADCNM010000001">
    <property type="protein sequence ID" value="KAG0501018.1"/>
    <property type="molecule type" value="Genomic_DNA"/>
</dbReference>
<proteinExistence type="predicted"/>
<dbReference type="GO" id="GO:0005739">
    <property type="term" value="C:mitochondrion"/>
    <property type="evidence" value="ECO:0007669"/>
    <property type="project" value="TreeGrafter"/>
</dbReference>
<name>A0A835SC04_VANPL</name>
<dbReference type="AlphaFoldDB" id="A0A835SC04"/>
<keyword evidence="2" id="KW-0274">FAD</keyword>
<dbReference type="InterPro" id="IPR002938">
    <property type="entry name" value="FAD-bd"/>
</dbReference>